<keyword evidence="4" id="KW-0521">NADP</keyword>
<gene>
    <name evidence="7" type="ORF">V4836_09275</name>
</gene>
<dbReference type="Gene3D" id="3.20.20.70">
    <property type="entry name" value="Aldolase class I"/>
    <property type="match status" value="1"/>
</dbReference>
<evidence type="ECO:0000256" key="2">
    <source>
        <dbReference type="ARBA" id="ARBA00022630"/>
    </source>
</evidence>
<dbReference type="PANTHER" id="PTHR43303">
    <property type="entry name" value="NADPH DEHYDROGENASE C23G7.10C-RELATED"/>
    <property type="match status" value="1"/>
</dbReference>
<keyword evidence="5" id="KW-0560">Oxidoreductase</keyword>
<accession>A0AB35X508</accession>
<name>A0AB35X508_9ENTR</name>
<dbReference type="SUPFAM" id="SSF51395">
    <property type="entry name" value="FMN-linked oxidoreductases"/>
    <property type="match status" value="1"/>
</dbReference>
<dbReference type="InterPro" id="IPR001155">
    <property type="entry name" value="OxRdtase_FMN_N"/>
</dbReference>
<organism evidence="7 8">
    <name type="scientific">Kluyvera ascorbata</name>
    <dbReference type="NCBI Taxonomy" id="51288"/>
    <lineage>
        <taxon>Bacteria</taxon>
        <taxon>Pseudomonadati</taxon>
        <taxon>Pseudomonadota</taxon>
        <taxon>Gammaproteobacteria</taxon>
        <taxon>Enterobacterales</taxon>
        <taxon>Enterobacteriaceae</taxon>
        <taxon>Kluyvera</taxon>
    </lineage>
</organism>
<dbReference type="InterPro" id="IPR013785">
    <property type="entry name" value="Aldolase_TIM"/>
</dbReference>
<evidence type="ECO:0000259" key="6">
    <source>
        <dbReference type="Pfam" id="PF00724"/>
    </source>
</evidence>
<keyword evidence="8" id="KW-1185">Reference proteome</keyword>
<dbReference type="EMBL" id="JAZKKV010000001">
    <property type="protein sequence ID" value="MEE9654345.1"/>
    <property type="molecule type" value="Genomic_DNA"/>
</dbReference>
<reference evidence="7 8" key="1">
    <citation type="submission" date="2023-10" db="EMBL/GenBank/DDBJ databases">
        <title>Wastewater isolates of ESBL- and carbapenemase-producing Gram-negative bacteria from New Zealand.</title>
        <authorList>
            <person name="Straub C."/>
            <person name="Weaver L."/>
            <person name="Cornelius A."/>
            <person name="Mcgill E."/>
            <person name="Dyet K."/>
            <person name="White L."/>
            <person name="Pattis I."/>
        </authorList>
    </citation>
    <scope>NUCLEOTIDE SEQUENCE [LARGE SCALE GENOMIC DNA]</scope>
    <source>
        <strain evidence="7 8">ESBL09</strain>
    </source>
</reference>
<dbReference type="GO" id="GO:0010181">
    <property type="term" value="F:FMN binding"/>
    <property type="evidence" value="ECO:0007669"/>
    <property type="project" value="InterPro"/>
</dbReference>
<proteinExistence type="predicted"/>
<dbReference type="CDD" id="cd02932">
    <property type="entry name" value="OYE_YqiM_FMN"/>
    <property type="match status" value="1"/>
</dbReference>
<feature type="domain" description="NADH:flavin oxidoreductase/NADH oxidase N-terminal" evidence="6">
    <location>
        <begin position="5"/>
        <end position="341"/>
    </location>
</feature>
<dbReference type="AlphaFoldDB" id="A0AB35X508"/>
<evidence type="ECO:0000256" key="1">
    <source>
        <dbReference type="ARBA" id="ARBA00001917"/>
    </source>
</evidence>
<keyword evidence="2" id="KW-0285">Flavoprotein</keyword>
<comment type="caution">
    <text evidence="7">The sequence shown here is derived from an EMBL/GenBank/DDBJ whole genome shotgun (WGS) entry which is preliminary data.</text>
</comment>
<dbReference type="GO" id="GO:0050661">
    <property type="term" value="F:NADP binding"/>
    <property type="evidence" value="ECO:0007669"/>
    <property type="project" value="InterPro"/>
</dbReference>
<dbReference type="PANTHER" id="PTHR43303:SF4">
    <property type="entry name" value="NADPH DEHYDROGENASE C23G7.10C-RELATED"/>
    <property type="match status" value="1"/>
</dbReference>
<sequence>MMSTLFSPLQVGPLTLANRIVVPPMSQYSAQADGIATPWHAQHIGGLAISGAGMVICEANGVTADGRITPHCLGLWNREQAQALQKLLADIRTYSNTPIGVQLNHAGRKAGTNAPWRNQGASLTDEEGGWPTVAPSAIPYKPGWRVPQVLDEAGMARITQGFVDAAQRALNAGVDFIELHAANGYLLNQFLSPLSNQREDNYGGSPENRMRFPLQVARALREAWPKTRPLGVRFNGGEFAEGGLSLDEAVRFARELHALGYDYLHVSGGYNIYNQTPDADKPGYMVPFAEAVKKALPQAVVITVGLIYEAPQAEAIVQEKRADLVAIGRGMLDDPNWPIHAAIALGETAPWPKPYDRFGSLGWPTHRIQEAKS</sequence>
<dbReference type="Proteomes" id="UP001331691">
    <property type="component" value="Unassembled WGS sequence"/>
</dbReference>
<evidence type="ECO:0000313" key="8">
    <source>
        <dbReference type="Proteomes" id="UP001331691"/>
    </source>
</evidence>
<comment type="cofactor">
    <cofactor evidence="1">
        <name>FMN</name>
        <dbReference type="ChEBI" id="CHEBI:58210"/>
    </cofactor>
</comment>
<protein>
    <submittedName>
        <fullName evidence="7">NADH:flavin oxidoreductase/NADH oxidase</fullName>
    </submittedName>
</protein>
<evidence type="ECO:0000256" key="5">
    <source>
        <dbReference type="ARBA" id="ARBA00023002"/>
    </source>
</evidence>
<dbReference type="GO" id="GO:0003959">
    <property type="term" value="F:NADPH dehydrogenase activity"/>
    <property type="evidence" value="ECO:0007669"/>
    <property type="project" value="InterPro"/>
</dbReference>
<dbReference type="InterPro" id="IPR044152">
    <property type="entry name" value="YqjM-like"/>
</dbReference>
<dbReference type="Pfam" id="PF00724">
    <property type="entry name" value="Oxidored_FMN"/>
    <property type="match status" value="1"/>
</dbReference>
<evidence type="ECO:0000256" key="3">
    <source>
        <dbReference type="ARBA" id="ARBA00022643"/>
    </source>
</evidence>
<evidence type="ECO:0000313" key="7">
    <source>
        <dbReference type="EMBL" id="MEE9654345.1"/>
    </source>
</evidence>
<keyword evidence="3" id="KW-0288">FMN</keyword>
<evidence type="ECO:0000256" key="4">
    <source>
        <dbReference type="ARBA" id="ARBA00022857"/>
    </source>
</evidence>